<dbReference type="Proteomes" id="UP000663828">
    <property type="component" value="Unassembled WGS sequence"/>
</dbReference>
<comment type="caution">
    <text evidence="1">The sequence shown here is derived from an EMBL/GenBank/DDBJ whole genome shotgun (WGS) entry which is preliminary data.</text>
</comment>
<organism evidence="1 2">
    <name type="scientific">Adineta ricciae</name>
    <name type="common">Rotifer</name>
    <dbReference type="NCBI Taxonomy" id="249248"/>
    <lineage>
        <taxon>Eukaryota</taxon>
        <taxon>Metazoa</taxon>
        <taxon>Spiralia</taxon>
        <taxon>Gnathifera</taxon>
        <taxon>Rotifera</taxon>
        <taxon>Eurotatoria</taxon>
        <taxon>Bdelloidea</taxon>
        <taxon>Adinetida</taxon>
        <taxon>Adinetidae</taxon>
        <taxon>Adineta</taxon>
    </lineage>
</organism>
<gene>
    <name evidence="1" type="ORF">XAT740_LOCUS47231</name>
</gene>
<keyword evidence="2" id="KW-1185">Reference proteome</keyword>
<protein>
    <submittedName>
        <fullName evidence="1">Uncharacterized protein</fullName>
    </submittedName>
</protein>
<dbReference type="AlphaFoldDB" id="A0A816AG51"/>
<sequence length="160" mass="18226">MPELKLHFDTSILPTDVLSLCDGPFYEIVQKIAGEGEAKLLQVQGIRSVYSFLNTEDVFEILSVPCNALKAAKELVCLEANDKTFMVKPGCRSSVRYLYQLLQQKREEHLKQITKQKKTKCSYSQSTDSDSLSISQDSRQDISNLMRLTAALNFIFIYFE</sequence>
<evidence type="ECO:0000313" key="1">
    <source>
        <dbReference type="EMBL" id="CAF1597035.1"/>
    </source>
</evidence>
<proteinExistence type="predicted"/>
<reference evidence="1" key="1">
    <citation type="submission" date="2021-02" db="EMBL/GenBank/DDBJ databases">
        <authorList>
            <person name="Nowell W R."/>
        </authorList>
    </citation>
    <scope>NUCLEOTIDE SEQUENCE</scope>
</reference>
<name>A0A816AG51_ADIRI</name>
<evidence type="ECO:0000313" key="2">
    <source>
        <dbReference type="Proteomes" id="UP000663828"/>
    </source>
</evidence>
<accession>A0A816AG51</accession>
<dbReference type="EMBL" id="CAJNOR010006508">
    <property type="protein sequence ID" value="CAF1597035.1"/>
    <property type="molecule type" value="Genomic_DNA"/>
</dbReference>